<comment type="caution">
    <text evidence="3">The sequence shown here is derived from an EMBL/GenBank/DDBJ whole genome shotgun (WGS) entry which is preliminary data.</text>
</comment>
<protein>
    <recommendedName>
        <fullName evidence="5">DUF4190 domain-containing protein</fullName>
    </recommendedName>
</protein>
<feature type="signal peptide" evidence="2">
    <location>
        <begin position="1"/>
        <end position="32"/>
    </location>
</feature>
<reference evidence="3 4" key="1">
    <citation type="journal article" date="2016" name="Nat. Commun.">
        <title>Thousands of microbial genomes shed light on interconnected biogeochemical processes in an aquifer system.</title>
        <authorList>
            <person name="Anantharaman K."/>
            <person name="Brown C.T."/>
            <person name="Hug L.A."/>
            <person name="Sharon I."/>
            <person name="Castelle C.J."/>
            <person name="Probst A.J."/>
            <person name="Thomas B.C."/>
            <person name="Singh A."/>
            <person name="Wilkins M.J."/>
            <person name="Karaoz U."/>
            <person name="Brodie E.L."/>
            <person name="Williams K.H."/>
            <person name="Hubbard S.S."/>
            <person name="Banfield J.F."/>
        </authorList>
    </citation>
    <scope>NUCLEOTIDE SEQUENCE [LARGE SCALE GENOMIC DNA]</scope>
</reference>
<evidence type="ECO:0008006" key="5">
    <source>
        <dbReference type="Google" id="ProtNLM"/>
    </source>
</evidence>
<accession>A0A1F6MDJ3</accession>
<evidence type="ECO:0000313" key="3">
    <source>
        <dbReference type="EMBL" id="OGH69721.1"/>
    </source>
</evidence>
<proteinExistence type="predicted"/>
<organism evidence="3 4">
    <name type="scientific">Candidatus Magasanikbacteria bacterium RIFCSPHIGHO2_02_FULL_51_14</name>
    <dbReference type="NCBI Taxonomy" id="1798683"/>
    <lineage>
        <taxon>Bacteria</taxon>
        <taxon>Candidatus Magasanikiibacteriota</taxon>
    </lineage>
</organism>
<dbReference type="Pfam" id="PF18895">
    <property type="entry name" value="T4SS_pilin"/>
    <property type="match status" value="1"/>
</dbReference>
<evidence type="ECO:0000256" key="2">
    <source>
        <dbReference type="SAM" id="SignalP"/>
    </source>
</evidence>
<dbReference type="STRING" id="1798683.A3C90_04070"/>
<dbReference type="InterPro" id="IPR043993">
    <property type="entry name" value="T4SS_pilin"/>
</dbReference>
<feature type="transmembrane region" description="Helical" evidence="1">
    <location>
        <begin position="61"/>
        <end position="84"/>
    </location>
</feature>
<dbReference type="EMBL" id="MFQE01000065">
    <property type="protein sequence ID" value="OGH69721.1"/>
    <property type="molecule type" value="Genomic_DNA"/>
</dbReference>
<evidence type="ECO:0000313" key="4">
    <source>
        <dbReference type="Proteomes" id="UP000177457"/>
    </source>
</evidence>
<evidence type="ECO:0000256" key="1">
    <source>
        <dbReference type="SAM" id="Phobius"/>
    </source>
</evidence>
<feature type="chain" id="PRO_5009525655" description="DUF4190 domain-containing protein" evidence="2">
    <location>
        <begin position="33"/>
        <end position="141"/>
    </location>
</feature>
<dbReference type="AlphaFoldDB" id="A0A1F6MDJ3"/>
<gene>
    <name evidence="3" type="ORF">A3C90_04070</name>
</gene>
<dbReference type="Proteomes" id="UP000177457">
    <property type="component" value="Unassembled WGS sequence"/>
</dbReference>
<feature type="transmembrane region" description="Helical" evidence="1">
    <location>
        <begin position="105"/>
        <end position="127"/>
    </location>
</feature>
<keyword evidence="1" id="KW-1133">Transmembrane helix</keyword>
<keyword evidence="1" id="KW-0472">Membrane</keyword>
<keyword evidence="2" id="KW-0732">Signal</keyword>
<name>A0A1F6MDJ3_9BACT</name>
<sequence>MSQSLKYTTAACVISVAGLAMLFAFSPQPARAQCETFDPVGDPFGVKCGEATGLTAKDPRFVVGTIINVALSLLGILATVLIVYAGFKWMTAGGNEENVKSAQKILMAAVIGLVIILAAYAISSFVLRSLYQATTGGAYPG</sequence>
<keyword evidence="1" id="KW-0812">Transmembrane</keyword>